<dbReference type="EMBL" id="BGPR01160579">
    <property type="protein sequence ID" value="GBL94337.1"/>
    <property type="molecule type" value="Genomic_DNA"/>
</dbReference>
<evidence type="ECO:0000313" key="1">
    <source>
        <dbReference type="EMBL" id="GBL94337.1"/>
    </source>
</evidence>
<dbReference type="Proteomes" id="UP000499080">
    <property type="component" value="Unassembled WGS sequence"/>
</dbReference>
<gene>
    <name evidence="1" type="ORF">AVEN_132456_1</name>
</gene>
<organism evidence="1 2">
    <name type="scientific">Araneus ventricosus</name>
    <name type="common">Orbweaver spider</name>
    <name type="synonym">Epeira ventricosa</name>
    <dbReference type="NCBI Taxonomy" id="182803"/>
    <lineage>
        <taxon>Eukaryota</taxon>
        <taxon>Metazoa</taxon>
        <taxon>Ecdysozoa</taxon>
        <taxon>Arthropoda</taxon>
        <taxon>Chelicerata</taxon>
        <taxon>Arachnida</taxon>
        <taxon>Araneae</taxon>
        <taxon>Araneomorphae</taxon>
        <taxon>Entelegynae</taxon>
        <taxon>Araneoidea</taxon>
        <taxon>Araneidae</taxon>
        <taxon>Araneus</taxon>
    </lineage>
</organism>
<comment type="caution">
    <text evidence="1">The sequence shown here is derived from an EMBL/GenBank/DDBJ whole genome shotgun (WGS) entry which is preliminary data.</text>
</comment>
<keyword evidence="2" id="KW-1185">Reference proteome</keyword>
<accession>A0A4Y2BRQ7</accession>
<evidence type="ECO:0000313" key="2">
    <source>
        <dbReference type="Proteomes" id="UP000499080"/>
    </source>
</evidence>
<reference evidence="1 2" key="1">
    <citation type="journal article" date="2019" name="Sci. Rep.">
        <title>Orb-weaving spider Araneus ventricosus genome elucidates the spidroin gene catalogue.</title>
        <authorList>
            <person name="Kono N."/>
            <person name="Nakamura H."/>
            <person name="Ohtoshi R."/>
            <person name="Moran D.A.P."/>
            <person name="Shinohara A."/>
            <person name="Yoshida Y."/>
            <person name="Fujiwara M."/>
            <person name="Mori M."/>
            <person name="Tomita M."/>
            <person name="Arakawa K."/>
        </authorList>
    </citation>
    <scope>NUCLEOTIDE SEQUENCE [LARGE SCALE GENOMIC DNA]</scope>
</reference>
<protein>
    <submittedName>
        <fullName evidence="1">Uncharacterized protein</fullName>
    </submittedName>
</protein>
<name>A0A4Y2BRQ7_ARAVE</name>
<proteinExistence type="predicted"/>
<dbReference type="AlphaFoldDB" id="A0A4Y2BRQ7"/>
<sequence>MPTGKHYHLKNGVNSPCVWGFWRNRYVLSTLPFFLVSCCTQEYSFLSVSLPLQIEITAPVSHLIKQLSDNYRL</sequence>
<feature type="non-terminal residue" evidence="1">
    <location>
        <position position="73"/>
    </location>
</feature>